<sequence>KGVEENEYNIDISRSKFLPSLNGAADTTWNENETILTGTPDTRSSYNSNSYSVSLSQSVFNLGDIFKYGTAKLDFN</sequence>
<feature type="non-terminal residue" evidence="1">
    <location>
        <position position="1"/>
    </location>
</feature>
<comment type="caution">
    <text evidence="1">The sequence shown here is derived from an EMBL/GenBank/DDBJ whole genome shotgun (WGS) entry which is preliminary data.</text>
</comment>
<evidence type="ECO:0000313" key="1">
    <source>
        <dbReference type="EMBL" id="NMU84740.1"/>
    </source>
</evidence>
<dbReference type="EMBL" id="JABCLB010002094">
    <property type="protein sequence ID" value="NMU84740.1"/>
    <property type="molecule type" value="Genomic_DNA"/>
</dbReference>
<reference evidence="1 2" key="1">
    <citation type="submission" date="2020-04" db="EMBL/GenBank/DDBJ databases">
        <title>Whole-genome sequencing of Vibrio spp. from China reveals different genetic environments of blaCTX-M-14 among diverse lineages.</title>
        <authorList>
            <person name="Zheng Z."/>
            <person name="Ye L."/>
            <person name="Chen S."/>
        </authorList>
    </citation>
    <scope>NUCLEOTIDE SEQUENCE [LARGE SCALE GENOMIC DNA]</scope>
    <source>
        <strain evidence="1 2">Vb0551</strain>
    </source>
</reference>
<dbReference type="Proteomes" id="UP000518904">
    <property type="component" value="Unassembled WGS sequence"/>
</dbReference>
<organism evidence="1 2">
    <name type="scientific">Vibrio parahaemolyticus</name>
    <dbReference type="NCBI Taxonomy" id="670"/>
    <lineage>
        <taxon>Bacteria</taxon>
        <taxon>Pseudomonadati</taxon>
        <taxon>Pseudomonadota</taxon>
        <taxon>Gammaproteobacteria</taxon>
        <taxon>Vibrionales</taxon>
        <taxon>Vibrionaceae</taxon>
        <taxon>Vibrio</taxon>
    </lineage>
</organism>
<dbReference type="SUPFAM" id="SSF56954">
    <property type="entry name" value="Outer membrane efflux proteins (OEP)"/>
    <property type="match status" value="1"/>
</dbReference>
<dbReference type="AlphaFoldDB" id="A0A7Y0SJU8"/>
<proteinExistence type="predicted"/>
<protein>
    <submittedName>
        <fullName evidence="1">TolC family protein</fullName>
    </submittedName>
</protein>
<accession>A0A7Y0SJU8</accession>
<dbReference type="Gene3D" id="1.20.1600.10">
    <property type="entry name" value="Outer membrane efflux proteins (OEP)"/>
    <property type="match status" value="1"/>
</dbReference>
<name>A0A7Y0SJU8_VIBPH</name>
<gene>
    <name evidence="1" type="ORF">HKB16_17905</name>
</gene>
<dbReference type="GO" id="GO:0015562">
    <property type="term" value="F:efflux transmembrane transporter activity"/>
    <property type="evidence" value="ECO:0007669"/>
    <property type="project" value="InterPro"/>
</dbReference>
<evidence type="ECO:0000313" key="2">
    <source>
        <dbReference type="Proteomes" id="UP000518904"/>
    </source>
</evidence>
<feature type="non-terminal residue" evidence="1">
    <location>
        <position position="76"/>
    </location>
</feature>